<sequence>MCELHFDGGTDPDDQTPSGSQGEPAFTEWHVPLASRDAGGRRQELVPADLSPGAPVPPLPSPGNKRRGTFR</sequence>
<evidence type="ECO:0000313" key="3">
    <source>
        <dbReference type="Proteomes" id="UP000821853"/>
    </source>
</evidence>
<evidence type="ECO:0000256" key="1">
    <source>
        <dbReference type="SAM" id="MobiDB-lite"/>
    </source>
</evidence>
<evidence type="ECO:0000313" key="2">
    <source>
        <dbReference type="EMBL" id="KAH9362806.1"/>
    </source>
</evidence>
<protein>
    <submittedName>
        <fullName evidence="2">Uncharacterized protein</fullName>
    </submittedName>
</protein>
<organism evidence="2 3">
    <name type="scientific">Haemaphysalis longicornis</name>
    <name type="common">Bush tick</name>
    <dbReference type="NCBI Taxonomy" id="44386"/>
    <lineage>
        <taxon>Eukaryota</taxon>
        <taxon>Metazoa</taxon>
        <taxon>Ecdysozoa</taxon>
        <taxon>Arthropoda</taxon>
        <taxon>Chelicerata</taxon>
        <taxon>Arachnida</taxon>
        <taxon>Acari</taxon>
        <taxon>Parasitiformes</taxon>
        <taxon>Ixodida</taxon>
        <taxon>Ixodoidea</taxon>
        <taxon>Ixodidae</taxon>
        <taxon>Haemaphysalinae</taxon>
        <taxon>Haemaphysalis</taxon>
    </lineage>
</organism>
<feature type="region of interest" description="Disordered" evidence="1">
    <location>
        <begin position="1"/>
        <end position="71"/>
    </location>
</feature>
<accession>A0A9J6F9A2</accession>
<proteinExistence type="predicted"/>
<name>A0A9J6F9A2_HAELO</name>
<reference evidence="2 3" key="1">
    <citation type="journal article" date="2020" name="Cell">
        <title>Large-Scale Comparative Analyses of Tick Genomes Elucidate Their Genetic Diversity and Vector Capacities.</title>
        <authorList>
            <consortium name="Tick Genome and Microbiome Consortium (TIGMIC)"/>
            <person name="Jia N."/>
            <person name="Wang J."/>
            <person name="Shi W."/>
            <person name="Du L."/>
            <person name="Sun Y."/>
            <person name="Zhan W."/>
            <person name="Jiang J.F."/>
            <person name="Wang Q."/>
            <person name="Zhang B."/>
            <person name="Ji P."/>
            <person name="Bell-Sakyi L."/>
            <person name="Cui X.M."/>
            <person name="Yuan T.T."/>
            <person name="Jiang B.G."/>
            <person name="Yang W.F."/>
            <person name="Lam T.T."/>
            <person name="Chang Q.C."/>
            <person name="Ding S.J."/>
            <person name="Wang X.J."/>
            <person name="Zhu J.G."/>
            <person name="Ruan X.D."/>
            <person name="Zhao L."/>
            <person name="Wei J.T."/>
            <person name="Ye R.Z."/>
            <person name="Que T.C."/>
            <person name="Du C.H."/>
            <person name="Zhou Y.H."/>
            <person name="Cheng J.X."/>
            <person name="Dai P.F."/>
            <person name="Guo W.B."/>
            <person name="Han X.H."/>
            <person name="Huang E.J."/>
            <person name="Li L.F."/>
            <person name="Wei W."/>
            <person name="Gao Y.C."/>
            <person name="Liu J.Z."/>
            <person name="Shao H.Z."/>
            <person name="Wang X."/>
            <person name="Wang C.C."/>
            <person name="Yang T.C."/>
            <person name="Huo Q.B."/>
            <person name="Li W."/>
            <person name="Chen H.Y."/>
            <person name="Chen S.E."/>
            <person name="Zhou L.G."/>
            <person name="Ni X.B."/>
            <person name="Tian J.H."/>
            <person name="Sheng Y."/>
            <person name="Liu T."/>
            <person name="Pan Y.S."/>
            <person name="Xia L.Y."/>
            <person name="Li J."/>
            <person name="Zhao F."/>
            <person name="Cao W.C."/>
        </authorList>
    </citation>
    <scope>NUCLEOTIDE SEQUENCE [LARGE SCALE GENOMIC DNA]</scope>
    <source>
        <strain evidence="2">HaeL-2018</strain>
    </source>
</reference>
<dbReference type="VEuPathDB" id="VectorBase:HLOH_054349"/>
<dbReference type="Proteomes" id="UP000821853">
    <property type="component" value="Chromosome 1"/>
</dbReference>
<comment type="caution">
    <text evidence="2">The sequence shown here is derived from an EMBL/GenBank/DDBJ whole genome shotgun (WGS) entry which is preliminary data.</text>
</comment>
<dbReference type="AlphaFoldDB" id="A0A9J6F9A2"/>
<dbReference type="EMBL" id="JABSTR010000001">
    <property type="protein sequence ID" value="KAH9362806.1"/>
    <property type="molecule type" value="Genomic_DNA"/>
</dbReference>
<keyword evidence="3" id="KW-1185">Reference proteome</keyword>
<gene>
    <name evidence="2" type="ORF">HPB48_015231</name>
</gene>